<dbReference type="EMBL" id="JANBPT010000135">
    <property type="protein sequence ID" value="KAJ1927084.1"/>
    <property type="molecule type" value="Genomic_DNA"/>
</dbReference>
<feature type="domain" description="tRNA-splicing endonuclease subunit Sen15" evidence="3">
    <location>
        <begin position="26"/>
        <end position="116"/>
    </location>
</feature>
<evidence type="ECO:0000256" key="2">
    <source>
        <dbReference type="ARBA" id="ARBA00022694"/>
    </source>
</evidence>
<dbReference type="InterPro" id="IPR018593">
    <property type="entry name" value="tRNA-endonuc_su_Sen15"/>
</dbReference>
<dbReference type="Pfam" id="PF09631">
    <property type="entry name" value="Sen15"/>
    <property type="match status" value="1"/>
</dbReference>
<proteinExistence type="inferred from homology"/>
<reference evidence="4" key="1">
    <citation type="submission" date="2022-07" db="EMBL/GenBank/DDBJ databases">
        <title>Phylogenomic reconstructions and comparative analyses of Kickxellomycotina fungi.</title>
        <authorList>
            <person name="Reynolds N.K."/>
            <person name="Stajich J.E."/>
            <person name="Barry K."/>
            <person name="Grigoriev I.V."/>
            <person name="Crous P."/>
            <person name="Smith M.E."/>
        </authorList>
    </citation>
    <scope>NUCLEOTIDE SEQUENCE</scope>
    <source>
        <strain evidence="4">RSA 861</strain>
    </source>
</reference>
<dbReference type="Gene3D" id="3.40.1350.10">
    <property type="match status" value="1"/>
</dbReference>
<dbReference type="PANTHER" id="PTHR28582">
    <property type="entry name" value="TRNA-SPLICING ENDONUCLEASE SUBUNIT SEN15"/>
    <property type="match status" value="1"/>
</dbReference>
<comment type="similarity">
    <text evidence="1">Belongs to the SEN15 family.</text>
</comment>
<evidence type="ECO:0000256" key="1">
    <source>
        <dbReference type="ARBA" id="ARBA00006091"/>
    </source>
</evidence>
<dbReference type="PANTHER" id="PTHR28582:SF1">
    <property type="entry name" value="TRNA-SPLICING ENDONUCLEASE SUBUNIT SEN15"/>
    <property type="match status" value="1"/>
</dbReference>
<dbReference type="GO" id="GO:0003676">
    <property type="term" value="F:nucleic acid binding"/>
    <property type="evidence" value="ECO:0007669"/>
    <property type="project" value="InterPro"/>
</dbReference>
<keyword evidence="5" id="KW-1185">Reference proteome</keyword>
<dbReference type="InterPro" id="IPR036167">
    <property type="entry name" value="tRNA_intron_Endo_cat-like_sf"/>
</dbReference>
<name>A0A9W8DWM8_9FUNG</name>
<dbReference type="Proteomes" id="UP001150569">
    <property type="component" value="Unassembled WGS sequence"/>
</dbReference>
<evidence type="ECO:0000313" key="5">
    <source>
        <dbReference type="Proteomes" id="UP001150569"/>
    </source>
</evidence>
<protein>
    <recommendedName>
        <fullName evidence="3">tRNA-splicing endonuclease subunit Sen15 domain-containing protein</fullName>
    </recommendedName>
</protein>
<gene>
    <name evidence="4" type="ORF">IWQ60_003237</name>
</gene>
<dbReference type="GO" id="GO:0005634">
    <property type="term" value="C:nucleus"/>
    <property type="evidence" value="ECO:0007669"/>
    <property type="project" value="UniProtKB-ARBA"/>
</dbReference>
<accession>A0A9W8DWM8</accession>
<dbReference type="InterPro" id="IPR011856">
    <property type="entry name" value="tRNA_endonuc-like_dom_sf"/>
</dbReference>
<dbReference type="GO" id="GO:0006388">
    <property type="term" value="P:tRNA splicing, via endonucleolytic cleavage and ligation"/>
    <property type="evidence" value="ECO:0007669"/>
    <property type="project" value="InterPro"/>
</dbReference>
<evidence type="ECO:0000259" key="3">
    <source>
        <dbReference type="Pfam" id="PF09631"/>
    </source>
</evidence>
<dbReference type="AlphaFoldDB" id="A0A9W8DWM8"/>
<keyword evidence="2" id="KW-0819">tRNA processing</keyword>
<organism evidence="4 5">
    <name type="scientific">Tieghemiomyces parasiticus</name>
    <dbReference type="NCBI Taxonomy" id="78921"/>
    <lineage>
        <taxon>Eukaryota</taxon>
        <taxon>Fungi</taxon>
        <taxon>Fungi incertae sedis</taxon>
        <taxon>Zoopagomycota</taxon>
        <taxon>Kickxellomycotina</taxon>
        <taxon>Dimargaritomycetes</taxon>
        <taxon>Dimargaritales</taxon>
        <taxon>Dimargaritaceae</taxon>
        <taxon>Tieghemiomyces</taxon>
    </lineage>
</organism>
<dbReference type="OrthoDB" id="10002170at2759"/>
<dbReference type="SUPFAM" id="SSF53032">
    <property type="entry name" value="tRNA-intron endonuclease catalytic domain-like"/>
    <property type="match status" value="1"/>
</dbReference>
<comment type="caution">
    <text evidence="4">The sequence shown here is derived from an EMBL/GenBank/DDBJ whole genome shotgun (WGS) entry which is preliminary data.</text>
</comment>
<sequence>METHPLYPDVAACCQTYPANTAALFQVYCDLLLERKWPEVKAVGSARLGRAVVLGRSRDTPETQLIVPINATEDLSAGLLDLIHAEALGHGPAAVCTLAIVGDDLTVLYYRVQAGIGV</sequence>
<evidence type="ECO:0000313" key="4">
    <source>
        <dbReference type="EMBL" id="KAJ1927084.1"/>
    </source>
</evidence>